<reference evidence="1 2" key="1">
    <citation type="submission" date="2023-03" db="EMBL/GenBank/DDBJ databases">
        <title>Novel Species.</title>
        <authorList>
            <person name="Ma S."/>
        </authorList>
    </citation>
    <scope>NUCLEOTIDE SEQUENCE [LARGE SCALE GENOMIC DNA]</scope>
    <source>
        <strain evidence="1 2">B11</strain>
    </source>
</reference>
<dbReference type="EMBL" id="CP121689">
    <property type="protein sequence ID" value="WZL76050.1"/>
    <property type="molecule type" value="Genomic_DNA"/>
</dbReference>
<evidence type="ECO:0000313" key="1">
    <source>
        <dbReference type="EMBL" id="WZL76050.1"/>
    </source>
</evidence>
<name>A0ABZ2YAL4_9BACT</name>
<keyword evidence="2" id="KW-1185">Reference proteome</keyword>
<evidence type="ECO:0000313" key="2">
    <source>
        <dbReference type="Proteomes" id="UP001461341"/>
    </source>
</evidence>
<accession>A0ABZ2YAL4</accession>
<dbReference type="Proteomes" id="UP001461341">
    <property type="component" value="Chromosome"/>
</dbReference>
<protein>
    <submittedName>
        <fullName evidence="1">Uncharacterized protein</fullName>
    </submittedName>
</protein>
<organism evidence="1 2">
    <name type="scientific">Thermatribacter velox</name>
    <dbReference type="NCBI Taxonomy" id="3039681"/>
    <lineage>
        <taxon>Bacteria</taxon>
        <taxon>Pseudomonadati</taxon>
        <taxon>Atribacterota</taxon>
        <taxon>Atribacteria</taxon>
        <taxon>Atribacterales</taxon>
        <taxon>Thermatribacteraceae</taxon>
        <taxon>Thermatribacter</taxon>
    </lineage>
</organism>
<gene>
    <name evidence="1" type="ORF">QBE54_10810</name>
</gene>
<dbReference type="RefSeq" id="WP_369018205.1">
    <property type="nucleotide sequence ID" value="NZ_CP121689.1"/>
</dbReference>
<sequence length="353" mass="41909">MKHFFFIPEKALEEKVTQKLQEEIRNLDPQAEVTIYPALDSSSEKEYRQKSKSPFTSLTEFLNLYLRFRRYLRPRKQLEETELVYFGNRLSYFFLLHFLAHKKIIWVRVSRDLNERRISFFQKLMISKSVEVILTDDQRMNRHYRQNLLPSYFVGNILVDLCPPSSFEFLHGKNPILAFFPKTQEFEEELLNALELTEVLCSNTHKHYFLLVIPKGVSTKKTKEIAEKKGWFYCRSFEGDIVEGYLWKQSKYINLTRFYSEALEQAELVLSNNPVRIIQAAGMGKRVLYTDCKTPQEVIQILNNQIFFFEYCRSMWDRFGKKGGLRRLAAYLLWGVVEDQRFNQYLLKKGAGS</sequence>
<proteinExistence type="predicted"/>